<evidence type="ECO:0000313" key="4">
    <source>
        <dbReference type="EMBL" id="ASJ74615.1"/>
    </source>
</evidence>
<dbReference type="CDD" id="cd05237">
    <property type="entry name" value="UDP_invert_4-6DH_SDR_e"/>
    <property type="match status" value="1"/>
</dbReference>
<dbReference type="AlphaFoldDB" id="A0A2Z2NVR5"/>
<dbReference type="SUPFAM" id="SSF51735">
    <property type="entry name" value="NAD(P)-binding Rossmann-fold domains"/>
    <property type="match status" value="2"/>
</dbReference>
<evidence type="ECO:0000256" key="2">
    <source>
        <dbReference type="SAM" id="Phobius"/>
    </source>
</evidence>
<keyword evidence="2" id="KW-1133">Transmembrane helix</keyword>
<feature type="transmembrane region" description="Helical" evidence="2">
    <location>
        <begin position="38"/>
        <end position="58"/>
    </location>
</feature>
<protein>
    <submittedName>
        <fullName evidence="4">UDP-N-acetyl-alpha-D-glucosamine C6 dehydratase</fullName>
        <ecNumber evidence="4">4.2.1.135</ecNumber>
    </submittedName>
</protein>
<dbReference type="Proteomes" id="UP000250079">
    <property type="component" value="Chromosome"/>
</dbReference>
<dbReference type="PANTHER" id="PTHR43318">
    <property type="entry name" value="UDP-N-ACETYLGLUCOSAMINE 4,6-DEHYDRATASE"/>
    <property type="match status" value="1"/>
</dbReference>
<dbReference type="RefSeq" id="WP_088919623.1">
    <property type="nucleotide sequence ID" value="NZ_CP018632.1"/>
</dbReference>
<evidence type="ECO:0000256" key="1">
    <source>
        <dbReference type="ARBA" id="ARBA00007430"/>
    </source>
</evidence>
<dbReference type="KEGG" id="gai:IMCC3135_22725"/>
<gene>
    <name evidence="4" type="primary">pglF_2</name>
    <name evidence="4" type="ORF">IMCC3135_22725</name>
</gene>
<reference evidence="4 5" key="1">
    <citation type="submission" date="2016-12" db="EMBL/GenBank/DDBJ databases">
        <authorList>
            <person name="Song W.-J."/>
            <person name="Kurnit D.M."/>
        </authorList>
    </citation>
    <scope>NUCLEOTIDE SEQUENCE [LARGE SCALE GENOMIC DNA]</scope>
    <source>
        <strain evidence="4 5">IMCC3135</strain>
    </source>
</reference>
<dbReference type="InterPro" id="IPR003869">
    <property type="entry name" value="Polysac_CapD-like"/>
</dbReference>
<dbReference type="Gene3D" id="3.40.50.720">
    <property type="entry name" value="NAD(P)-binding Rossmann-like Domain"/>
    <property type="match status" value="2"/>
</dbReference>
<dbReference type="InterPro" id="IPR051203">
    <property type="entry name" value="Polysaccharide_Synthase-Rel"/>
</dbReference>
<evidence type="ECO:0000259" key="3">
    <source>
        <dbReference type="Pfam" id="PF02719"/>
    </source>
</evidence>
<dbReference type="Pfam" id="PF02719">
    <property type="entry name" value="Polysacc_synt_2"/>
    <property type="match status" value="1"/>
</dbReference>
<name>A0A2Z2NVR5_9GAMM</name>
<evidence type="ECO:0000313" key="5">
    <source>
        <dbReference type="Proteomes" id="UP000250079"/>
    </source>
</evidence>
<dbReference type="EC" id="4.2.1.135" evidence="4"/>
<organism evidence="4 5">
    <name type="scientific">Granulosicoccus antarcticus IMCC3135</name>
    <dbReference type="NCBI Taxonomy" id="1192854"/>
    <lineage>
        <taxon>Bacteria</taxon>
        <taxon>Pseudomonadati</taxon>
        <taxon>Pseudomonadota</taxon>
        <taxon>Gammaproteobacteria</taxon>
        <taxon>Chromatiales</taxon>
        <taxon>Granulosicoccaceae</taxon>
        <taxon>Granulosicoccus</taxon>
    </lineage>
</organism>
<comment type="similarity">
    <text evidence="1">Belongs to the polysaccharide synthase family.</text>
</comment>
<keyword evidence="2" id="KW-0472">Membrane</keyword>
<keyword evidence="4" id="KW-0456">Lyase</keyword>
<feature type="transmembrane region" description="Helical" evidence="2">
    <location>
        <begin position="135"/>
        <end position="153"/>
    </location>
</feature>
<proteinExistence type="inferred from homology"/>
<dbReference type="GO" id="GO:0016829">
    <property type="term" value="F:lyase activity"/>
    <property type="evidence" value="ECO:0007669"/>
    <property type="project" value="UniProtKB-KW"/>
</dbReference>
<feature type="domain" description="Polysaccharide biosynthesis protein CapD-like" evidence="3">
    <location>
        <begin position="305"/>
        <end position="599"/>
    </location>
</feature>
<keyword evidence="5" id="KW-1185">Reference proteome</keyword>
<sequence length="663" mass="71886">MTERHHINKKNTRNNSFSTSLDNLIRNMADTGRGRKQAVSITADMGMAAICLWLAYTLRHGMAFSDFRSTWYLFVALPILTAVVFSGLGIYRWVIRSSNQRLYKQLVKGSIVSALSLLVVFSLVPPDRANPRSLFVIYALLLIGGTIGMRMLWKSIFDSGNQGEPVAIYGAGAGGRQLAGLLREGGEFRPVAFIDDNPNFIRSTLSGLPVIAGDDSQLRAALKRLDTESVVLAMPSISSSGYQQKVAQIDELGFRVLTMPSVGELISGKIRADEIRDVSITDILGRLEVAPNISLMGRKVAGKTVLVTGGGGSIGSELCRQIMKLAPAQLLILDNCEANLYHITEEFNALIAKAEPGEVVSFVPLIGSVTDAERVKRLFAKFKIDTVYHAAAYKHVPIVEAQPDQGVDVNVFGTLTVLNAAIESGAGSFVLISTDKAVRPTNAMGGTKRVAELILQAKARLQSSTNISMVRFGNVLGSSGSVVPKFKKQIKGGGPITLTHTDITRYFMTIPEAAQLVLQASAIAQGGDVFVLDMGEPVRIEALATTMVRLYGRKLQRDTGDPADIEIVVEGLRPGEKMYEELFLTDSCSETEVAKISTANEDWLSWDKLKPVLDELAAVTLKQDAKIIKSLIMSLAFLDDAYSAIPVETSVESDFENSFSTSV</sequence>
<dbReference type="EMBL" id="CP018632">
    <property type="protein sequence ID" value="ASJ74615.1"/>
    <property type="molecule type" value="Genomic_DNA"/>
</dbReference>
<keyword evidence="2" id="KW-0812">Transmembrane</keyword>
<dbReference type="InterPro" id="IPR036291">
    <property type="entry name" value="NAD(P)-bd_dom_sf"/>
</dbReference>
<dbReference type="OrthoDB" id="9803111at2"/>
<feature type="transmembrane region" description="Helical" evidence="2">
    <location>
        <begin position="70"/>
        <end position="94"/>
    </location>
</feature>
<dbReference type="PANTHER" id="PTHR43318:SF1">
    <property type="entry name" value="POLYSACCHARIDE BIOSYNTHESIS PROTEIN EPSC-RELATED"/>
    <property type="match status" value="1"/>
</dbReference>
<accession>A0A2Z2NVR5</accession>